<dbReference type="Pfam" id="PF00171">
    <property type="entry name" value="Aldedh"/>
    <property type="match status" value="1"/>
</dbReference>
<feature type="active site" evidence="5 6">
    <location>
        <position position="188"/>
    </location>
</feature>
<evidence type="ECO:0000313" key="10">
    <source>
        <dbReference type="Proteomes" id="UP000571183"/>
    </source>
</evidence>
<evidence type="ECO:0000313" key="9">
    <source>
        <dbReference type="EMBL" id="MBB4071441.1"/>
    </source>
</evidence>
<evidence type="ECO:0000256" key="3">
    <source>
        <dbReference type="ARBA" id="ARBA00023027"/>
    </source>
</evidence>
<organism evidence="9 10">
    <name type="scientific">Canibacter oris</name>
    <dbReference type="NCBI Taxonomy" id="1365628"/>
    <lineage>
        <taxon>Bacteria</taxon>
        <taxon>Bacillati</taxon>
        <taxon>Actinomycetota</taxon>
        <taxon>Actinomycetes</taxon>
        <taxon>Micrococcales</taxon>
        <taxon>Microbacteriaceae</taxon>
        <taxon>Canibacter</taxon>
    </lineage>
</organism>
<evidence type="ECO:0000256" key="6">
    <source>
        <dbReference type="PROSITE-ProRule" id="PRU10007"/>
    </source>
</evidence>
<evidence type="ECO:0000256" key="2">
    <source>
        <dbReference type="ARBA" id="ARBA00023002"/>
    </source>
</evidence>
<dbReference type="PIRSF" id="PIRSF036492">
    <property type="entry name" value="ALDH"/>
    <property type="match status" value="1"/>
</dbReference>
<dbReference type="PANTHER" id="PTHR43570:SF16">
    <property type="entry name" value="ALDEHYDE DEHYDROGENASE TYPE III, ISOFORM Q"/>
    <property type="match status" value="1"/>
</dbReference>
<evidence type="ECO:0000256" key="1">
    <source>
        <dbReference type="ARBA" id="ARBA00009986"/>
    </source>
</evidence>
<keyword evidence="3" id="KW-0520">NAD</keyword>
<dbReference type="AlphaFoldDB" id="A0A840DDA8"/>
<dbReference type="InterPro" id="IPR015590">
    <property type="entry name" value="Aldehyde_DH_dom"/>
</dbReference>
<dbReference type="FunFam" id="3.40.605.10:FF:000004">
    <property type="entry name" value="Aldehyde dehydrogenase"/>
    <property type="match status" value="1"/>
</dbReference>
<dbReference type="InterPro" id="IPR029510">
    <property type="entry name" value="Ald_DH_CS_GLU"/>
</dbReference>
<comment type="similarity">
    <text evidence="1 4 7">Belongs to the aldehyde dehydrogenase family.</text>
</comment>
<dbReference type="CDD" id="cd07087">
    <property type="entry name" value="ALDH_F3-13-14_CALDH-like"/>
    <property type="match status" value="1"/>
</dbReference>
<evidence type="ECO:0000256" key="7">
    <source>
        <dbReference type="RuleBase" id="RU003345"/>
    </source>
</evidence>
<comment type="caution">
    <text evidence="9">The sequence shown here is derived from an EMBL/GenBank/DDBJ whole genome shotgun (WGS) entry which is preliminary data.</text>
</comment>
<accession>A0A840DDA8</accession>
<name>A0A840DDA8_9MICO</name>
<dbReference type="PROSITE" id="PS00070">
    <property type="entry name" value="ALDEHYDE_DEHYDR_CYS"/>
    <property type="match status" value="1"/>
</dbReference>
<dbReference type="GO" id="GO:0004029">
    <property type="term" value="F:aldehyde dehydrogenase (NAD+) activity"/>
    <property type="evidence" value="ECO:0007669"/>
    <property type="project" value="TreeGrafter"/>
</dbReference>
<dbReference type="PANTHER" id="PTHR43570">
    <property type="entry name" value="ALDEHYDE DEHYDROGENASE"/>
    <property type="match status" value="1"/>
</dbReference>
<evidence type="ECO:0000259" key="8">
    <source>
        <dbReference type="Pfam" id="PF00171"/>
    </source>
</evidence>
<dbReference type="PROSITE" id="PS00687">
    <property type="entry name" value="ALDEHYDE_DEHYDR_GLU"/>
    <property type="match status" value="1"/>
</dbReference>
<dbReference type="InterPro" id="IPR012394">
    <property type="entry name" value="Aldehyde_DH_NAD(P)"/>
</dbReference>
<evidence type="ECO:0000256" key="4">
    <source>
        <dbReference type="PIRNR" id="PIRNR036492"/>
    </source>
</evidence>
<evidence type="ECO:0000256" key="5">
    <source>
        <dbReference type="PIRSR" id="PIRSR036492-1"/>
    </source>
</evidence>
<keyword evidence="10" id="KW-1185">Reference proteome</keyword>
<dbReference type="InterPro" id="IPR016160">
    <property type="entry name" value="Ald_DH_CS_CYS"/>
</dbReference>
<dbReference type="SUPFAM" id="SSF53720">
    <property type="entry name" value="ALDH-like"/>
    <property type="match status" value="1"/>
</dbReference>
<feature type="active site" evidence="5">
    <location>
        <position position="222"/>
    </location>
</feature>
<protein>
    <recommendedName>
        <fullName evidence="4">Aldehyde dehydrogenase</fullName>
    </recommendedName>
</protein>
<dbReference type="GO" id="GO:0006081">
    <property type="term" value="P:aldehyde metabolic process"/>
    <property type="evidence" value="ECO:0007669"/>
    <property type="project" value="InterPro"/>
</dbReference>
<dbReference type="Gene3D" id="3.40.309.10">
    <property type="entry name" value="Aldehyde Dehydrogenase, Chain A, domain 2"/>
    <property type="match status" value="1"/>
</dbReference>
<dbReference type="Proteomes" id="UP000571183">
    <property type="component" value="Unassembled WGS sequence"/>
</dbReference>
<dbReference type="EMBL" id="JACIFD010000006">
    <property type="protein sequence ID" value="MBB4071441.1"/>
    <property type="molecule type" value="Genomic_DNA"/>
</dbReference>
<reference evidence="9" key="1">
    <citation type="submission" date="2020-08" db="EMBL/GenBank/DDBJ databases">
        <title>Sequencing the genomes of 1000 actinobacteria strains.</title>
        <authorList>
            <person name="Klenk H.-P."/>
        </authorList>
    </citation>
    <scope>NUCLEOTIDE SEQUENCE [LARGE SCALE GENOMIC DNA]</scope>
    <source>
        <strain evidence="9">DSM 27064</strain>
    </source>
</reference>
<dbReference type="InterPro" id="IPR016163">
    <property type="entry name" value="Ald_DH_C"/>
</dbReference>
<proteinExistence type="inferred from homology"/>
<dbReference type="Gene3D" id="3.40.605.10">
    <property type="entry name" value="Aldehyde Dehydrogenase, Chain A, domain 1"/>
    <property type="match status" value="1"/>
</dbReference>
<dbReference type="GO" id="GO:0005737">
    <property type="term" value="C:cytoplasm"/>
    <property type="evidence" value="ECO:0007669"/>
    <property type="project" value="TreeGrafter"/>
</dbReference>
<keyword evidence="2 4" id="KW-0560">Oxidoreductase</keyword>
<sequence length="462" mass="50786">MAWRKAQLAALQRLLLENRKAFEKALAADLGKPAVEVWSTEIGQTLAEISHTYKNLAGWLRPQKVRSPLALQPAQSRVYHDPLGTVLIIAPWNYPLQLLFSPLVGALAGGNCVILKPSELASHTADVVARLVPQYLDSSAVQVVTGDAQTVTELISAKPDKVFFTGSTRVGKIIAAECAEKLIPVELELGGKSPVYVHHDADLKVAAKRLVWAKFLNAGQTCTAPDYVYVHEKVAKKFSRLLVKAVKNAYPNPRSSKSYGRIITVKHATRLASMQQPDADARLLHGGEADPQNRFVAPTILFGVSQQHPAMREEIFGPILPVLPITSWRAAAAAINEREKPLAAYIFTSSKRLAAKFREAIFSGGFAINAAVLHSATPYLPFGGVGESGQGSYHGKWSFKAFTQERGVLYKPTAFDTLKLVYPPVRKPAVWVLRLLLHRRRLPRKSRRLAQLLQQQNLDPGA</sequence>
<gene>
    <name evidence="9" type="ORF">F5897_000745</name>
</gene>
<dbReference type="InterPro" id="IPR016162">
    <property type="entry name" value="Ald_DH_N"/>
</dbReference>
<dbReference type="FunFam" id="3.40.309.10:FF:000003">
    <property type="entry name" value="Aldehyde dehydrogenase"/>
    <property type="match status" value="1"/>
</dbReference>
<feature type="domain" description="Aldehyde dehydrogenase" evidence="8">
    <location>
        <begin position="4"/>
        <end position="406"/>
    </location>
</feature>
<dbReference type="InterPro" id="IPR016161">
    <property type="entry name" value="Ald_DH/histidinol_DH"/>
</dbReference>